<sequence length="303" mass="34855">MLEGFYVQLKTVHIKISKEAKSSKARTKFRRILIETKKKVLQTIDLLNSKYKDLPISYEYFNQVSYADKYHVVDCWILLQIAKEEVELTKIEMINYIRFLTDKRASQSYVLRSMIYDIYDTVLQLKTPRTKRDEINCCMQQPFNPSSVTLGKTKTNLCLNSHVANFIHQTAADGIKCVFFEVSDIYNTLAESDPNRCLAYMPRSGKFTVPPCVFEDKASAEEQYHRTFSILHSTIHAKPNGNKKCEREEDAFAYRTDSWIFNPNLMTLELVPFQLIQSHTGNGLAADSAAEDAITVEPCLENT</sequence>
<gene>
    <name evidence="1" type="ORF">OUZ56_017209</name>
</gene>
<evidence type="ECO:0000313" key="2">
    <source>
        <dbReference type="Proteomes" id="UP001234178"/>
    </source>
</evidence>
<proteinExistence type="predicted"/>
<protein>
    <recommendedName>
        <fullName evidence="3">Cc8L18.2-like protein</fullName>
    </recommendedName>
</protein>
<dbReference type="Proteomes" id="UP001234178">
    <property type="component" value="Unassembled WGS sequence"/>
</dbReference>
<dbReference type="EMBL" id="JAOYFB010000038">
    <property type="protein sequence ID" value="KAK4028046.1"/>
    <property type="molecule type" value="Genomic_DNA"/>
</dbReference>
<name>A0ABR0ASH7_9CRUS</name>
<comment type="caution">
    <text evidence="1">The sequence shown here is derived from an EMBL/GenBank/DDBJ whole genome shotgun (WGS) entry which is preliminary data.</text>
</comment>
<evidence type="ECO:0008006" key="3">
    <source>
        <dbReference type="Google" id="ProtNLM"/>
    </source>
</evidence>
<keyword evidence="2" id="KW-1185">Reference proteome</keyword>
<evidence type="ECO:0000313" key="1">
    <source>
        <dbReference type="EMBL" id="KAK4028046.1"/>
    </source>
</evidence>
<reference evidence="1 2" key="1">
    <citation type="journal article" date="2023" name="Nucleic Acids Res.">
        <title>The hologenome of Daphnia magna reveals possible DNA methylation and microbiome-mediated evolution of the host genome.</title>
        <authorList>
            <person name="Chaturvedi A."/>
            <person name="Li X."/>
            <person name="Dhandapani V."/>
            <person name="Marshall H."/>
            <person name="Kissane S."/>
            <person name="Cuenca-Cambronero M."/>
            <person name="Asole G."/>
            <person name="Calvet F."/>
            <person name="Ruiz-Romero M."/>
            <person name="Marangio P."/>
            <person name="Guigo R."/>
            <person name="Rago D."/>
            <person name="Mirbahai L."/>
            <person name="Eastwood N."/>
            <person name="Colbourne J.K."/>
            <person name="Zhou J."/>
            <person name="Mallon E."/>
            <person name="Orsini L."/>
        </authorList>
    </citation>
    <scope>NUCLEOTIDE SEQUENCE [LARGE SCALE GENOMIC DNA]</scope>
    <source>
        <strain evidence="1">LRV0_1</strain>
    </source>
</reference>
<organism evidence="1 2">
    <name type="scientific">Daphnia magna</name>
    <dbReference type="NCBI Taxonomy" id="35525"/>
    <lineage>
        <taxon>Eukaryota</taxon>
        <taxon>Metazoa</taxon>
        <taxon>Ecdysozoa</taxon>
        <taxon>Arthropoda</taxon>
        <taxon>Crustacea</taxon>
        <taxon>Branchiopoda</taxon>
        <taxon>Diplostraca</taxon>
        <taxon>Cladocera</taxon>
        <taxon>Anomopoda</taxon>
        <taxon>Daphniidae</taxon>
        <taxon>Daphnia</taxon>
    </lineage>
</organism>
<accession>A0ABR0ASH7</accession>